<dbReference type="Proteomes" id="UP000249260">
    <property type="component" value="Unassembled WGS sequence"/>
</dbReference>
<dbReference type="Gene3D" id="1.10.10.60">
    <property type="entry name" value="Homeodomain-like"/>
    <property type="match status" value="1"/>
</dbReference>
<reference evidence="5 6" key="1">
    <citation type="submission" date="2018-06" db="EMBL/GenBank/DDBJ databases">
        <title>Paenibacillus montanisoli sp. nov., isolated from mountain area soil.</title>
        <authorList>
            <person name="Wu M."/>
        </authorList>
    </citation>
    <scope>NUCLEOTIDE SEQUENCE [LARGE SCALE GENOMIC DNA]</scope>
    <source>
        <strain evidence="5 6">RA17</strain>
    </source>
</reference>
<dbReference type="InterPro" id="IPR018060">
    <property type="entry name" value="HTH_AraC"/>
</dbReference>
<protein>
    <recommendedName>
        <fullName evidence="4">HTH araC/xylS-type domain-containing protein</fullName>
    </recommendedName>
</protein>
<dbReference type="GO" id="GO:0003700">
    <property type="term" value="F:DNA-binding transcription factor activity"/>
    <property type="evidence" value="ECO:0007669"/>
    <property type="project" value="InterPro"/>
</dbReference>
<dbReference type="SMART" id="SM00342">
    <property type="entry name" value="HTH_ARAC"/>
    <property type="match status" value="1"/>
</dbReference>
<dbReference type="PROSITE" id="PS01124">
    <property type="entry name" value="HTH_ARAC_FAMILY_2"/>
    <property type="match status" value="1"/>
</dbReference>
<dbReference type="EMBL" id="QLUW01000002">
    <property type="protein sequence ID" value="RAP76063.1"/>
    <property type="molecule type" value="Genomic_DNA"/>
</dbReference>
<keyword evidence="2" id="KW-0238">DNA-binding</keyword>
<dbReference type="GO" id="GO:0043565">
    <property type="term" value="F:sequence-specific DNA binding"/>
    <property type="evidence" value="ECO:0007669"/>
    <property type="project" value="InterPro"/>
</dbReference>
<organism evidence="5 6">
    <name type="scientific">Paenibacillus montanisoli</name>
    <dbReference type="NCBI Taxonomy" id="2081970"/>
    <lineage>
        <taxon>Bacteria</taxon>
        <taxon>Bacillati</taxon>
        <taxon>Bacillota</taxon>
        <taxon>Bacilli</taxon>
        <taxon>Bacillales</taxon>
        <taxon>Paenibacillaceae</taxon>
        <taxon>Paenibacillus</taxon>
    </lineage>
</organism>
<dbReference type="InterPro" id="IPR046532">
    <property type="entry name" value="DUF6597"/>
</dbReference>
<evidence type="ECO:0000259" key="4">
    <source>
        <dbReference type="PROSITE" id="PS01124"/>
    </source>
</evidence>
<accession>A0A328U2R4</accession>
<dbReference type="OrthoDB" id="323290at2"/>
<evidence type="ECO:0000313" key="6">
    <source>
        <dbReference type="Proteomes" id="UP000249260"/>
    </source>
</evidence>
<keyword evidence="6" id="KW-1185">Reference proteome</keyword>
<dbReference type="InterPro" id="IPR050204">
    <property type="entry name" value="AraC_XylS_family_regulators"/>
</dbReference>
<dbReference type="InterPro" id="IPR009057">
    <property type="entry name" value="Homeodomain-like_sf"/>
</dbReference>
<feature type="domain" description="HTH araC/xylS-type" evidence="4">
    <location>
        <begin position="156"/>
        <end position="257"/>
    </location>
</feature>
<dbReference type="Pfam" id="PF12833">
    <property type="entry name" value="HTH_18"/>
    <property type="match status" value="1"/>
</dbReference>
<evidence type="ECO:0000256" key="3">
    <source>
        <dbReference type="ARBA" id="ARBA00023163"/>
    </source>
</evidence>
<dbReference type="SUPFAM" id="SSF46689">
    <property type="entry name" value="Homeodomain-like"/>
    <property type="match status" value="1"/>
</dbReference>
<gene>
    <name evidence="5" type="ORF">DL346_11605</name>
</gene>
<keyword evidence="3" id="KW-0804">Transcription</keyword>
<dbReference type="Pfam" id="PF20240">
    <property type="entry name" value="DUF6597"/>
    <property type="match status" value="1"/>
</dbReference>
<comment type="caution">
    <text evidence="5">The sequence shown here is derived from an EMBL/GenBank/DDBJ whole genome shotgun (WGS) entry which is preliminary data.</text>
</comment>
<name>A0A328U2R4_9BACL</name>
<keyword evidence="1" id="KW-0805">Transcription regulation</keyword>
<evidence type="ECO:0000256" key="2">
    <source>
        <dbReference type="ARBA" id="ARBA00023125"/>
    </source>
</evidence>
<dbReference type="RefSeq" id="WP_112882287.1">
    <property type="nucleotide sequence ID" value="NZ_QLUW01000002.1"/>
</dbReference>
<evidence type="ECO:0000256" key="1">
    <source>
        <dbReference type="ARBA" id="ARBA00023015"/>
    </source>
</evidence>
<sequence length="278" mass="31658">MHYEERQPAAQLQPFIKCIWHLERDYSLPGANEVLWPDGCQEIIFHYGSSYRPKGGAELPSAFLIGQLTRYHELIANGPIRLFGVRMLPWGLKPLFGIDPKPCLDTFVPLSEAFGEQTVSELTARLAECSLDEAVHALECFLLALLDASPPAAADMNLIEALSPLYRQPMDVDVQQAVLQSGYSQRQFERKCVELIGMPPKRLHLIARFNQARLRIFWNPAIDLHQCMLDMGYYDYAHFSKAFKQCLGITPAEYQRWIGARSKAFTDEEHVVFLQDEG</sequence>
<dbReference type="AlphaFoldDB" id="A0A328U2R4"/>
<dbReference type="PANTHER" id="PTHR46796">
    <property type="entry name" value="HTH-TYPE TRANSCRIPTIONAL ACTIVATOR RHAS-RELATED"/>
    <property type="match status" value="1"/>
</dbReference>
<dbReference type="PANTHER" id="PTHR46796:SF13">
    <property type="entry name" value="HTH-TYPE TRANSCRIPTIONAL ACTIVATOR RHAS"/>
    <property type="match status" value="1"/>
</dbReference>
<proteinExistence type="predicted"/>
<evidence type="ECO:0000313" key="5">
    <source>
        <dbReference type="EMBL" id="RAP76063.1"/>
    </source>
</evidence>